<accession>N1UX00</accession>
<evidence type="ECO:0000313" key="2">
    <source>
        <dbReference type="EMBL" id="EMY32342.1"/>
    </source>
</evidence>
<organism evidence="2 3">
    <name type="scientific">Arthrobacter crystallopoietes BAB-32</name>
    <dbReference type="NCBI Taxonomy" id="1246476"/>
    <lineage>
        <taxon>Bacteria</taxon>
        <taxon>Bacillati</taxon>
        <taxon>Actinomycetota</taxon>
        <taxon>Actinomycetes</taxon>
        <taxon>Micrococcales</taxon>
        <taxon>Micrococcaceae</taxon>
        <taxon>Crystallibacter</taxon>
    </lineage>
</organism>
<comment type="caution">
    <text evidence="2">The sequence shown here is derived from an EMBL/GenBank/DDBJ whole genome shotgun (WGS) entry which is preliminary data.</text>
</comment>
<name>N1UX00_9MICC</name>
<dbReference type="Pfam" id="PF22513">
    <property type="entry name" value="FitA-like_RHH"/>
    <property type="match status" value="1"/>
</dbReference>
<dbReference type="Proteomes" id="UP000010729">
    <property type="component" value="Unassembled WGS sequence"/>
</dbReference>
<dbReference type="OrthoDB" id="7107936at2"/>
<protein>
    <recommendedName>
        <fullName evidence="1">Antitoxin FitA-like ribbon-helix-helix domain-containing protein</fullName>
    </recommendedName>
</protein>
<dbReference type="InterPro" id="IPR010985">
    <property type="entry name" value="Ribbon_hlx_hlx"/>
</dbReference>
<dbReference type="InterPro" id="IPR053853">
    <property type="entry name" value="FitA-like_RHH"/>
</dbReference>
<dbReference type="GO" id="GO:0006355">
    <property type="term" value="P:regulation of DNA-templated transcription"/>
    <property type="evidence" value="ECO:0007669"/>
    <property type="project" value="InterPro"/>
</dbReference>
<dbReference type="AlphaFoldDB" id="N1UX00"/>
<dbReference type="RefSeq" id="WP_005274660.1">
    <property type="nucleotide sequence ID" value="NZ_ANPE02000288.1"/>
</dbReference>
<evidence type="ECO:0000259" key="1">
    <source>
        <dbReference type="Pfam" id="PF22513"/>
    </source>
</evidence>
<reference evidence="2 3" key="1">
    <citation type="journal article" date="2013" name="Genome Announc.">
        <title>Draft Genome Sequence of Arthrobacter crystallopoietes Strain BAB-32, Revealing Genes for Bioremediation.</title>
        <authorList>
            <person name="Joshi M.N."/>
            <person name="Pandit A.S."/>
            <person name="Sharma A."/>
            <person name="Pandya R.V."/>
            <person name="Desai S.M."/>
            <person name="Saxena A.K."/>
            <person name="Bagatharia S.B."/>
        </authorList>
    </citation>
    <scope>NUCLEOTIDE SEQUENCE [LARGE SCALE GENOMIC DNA]</scope>
    <source>
        <strain evidence="2 3">BAB-32</strain>
    </source>
</reference>
<proteinExistence type="predicted"/>
<evidence type="ECO:0000313" key="3">
    <source>
        <dbReference type="Proteomes" id="UP000010729"/>
    </source>
</evidence>
<gene>
    <name evidence="2" type="ORF">D477_020643</name>
</gene>
<keyword evidence="3" id="KW-1185">Reference proteome</keyword>
<dbReference type="EMBL" id="ANPE02000288">
    <property type="protein sequence ID" value="EMY32342.1"/>
    <property type="molecule type" value="Genomic_DNA"/>
</dbReference>
<sequence>MAVTITIRHVPEDVRARLADKAARSGQSLQEYLSSQLRHLAFRPSPVDFVQGLQGQDMGSVSIEDILAAKEADRR</sequence>
<dbReference type="SUPFAM" id="SSF47598">
    <property type="entry name" value="Ribbon-helix-helix"/>
    <property type="match status" value="1"/>
</dbReference>
<feature type="domain" description="Antitoxin FitA-like ribbon-helix-helix" evidence="1">
    <location>
        <begin position="4"/>
        <end position="38"/>
    </location>
</feature>